<organism evidence="1 2">
    <name type="scientific">Marasmius crinis-equi</name>
    <dbReference type="NCBI Taxonomy" id="585013"/>
    <lineage>
        <taxon>Eukaryota</taxon>
        <taxon>Fungi</taxon>
        <taxon>Dikarya</taxon>
        <taxon>Basidiomycota</taxon>
        <taxon>Agaricomycotina</taxon>
        <taxon>Agaricomycetes</taxon>
        <taxon>Agaricomycetidae</taxon>
        <taxon>Agaricales</taxon>
        <taxon>Marasmiineae</taxon>
        <taxon>Marasmiaceae</taxon>
        <taxon>Marasmius</taxon>
    </lineage>
</organism>
<dbReference type="EMBL" id="JBAHYK010000456">
    <property type="protein sequence ID" value="KAL0573833.1"/>
    <property type="molecule type" value="Genomic_DNA"/>
</dbReference>
<reference evidence="1 2" key="1">
    <citation type="submission" date="2024-02" db="EMBL/GenBank/DDBJ databases">
        <title>A draft genome for the cacao thread blight pathogen Marasmius crinis-equi.</title>
        <authorList>
            <person name="Cohen S.P."/>
            <person name="Baruah I.K."/>
            <person name="Amoako-Attah I."/>
            <person name="Bukari Y."/>
            <person name="Meinhardt L.W."/>
            <person name="Bailey B.A."/>
        </authorList>
    </citation>
    <scope>NUCLEOTIDE SEQUENCE [LARGE SCALE GENOMIC DNA]</scope>
    <source>
        <strain evidence="1 2">GH-76</strain>
    </source>
</reference>
<comment type="caution">
    <text evidence="1">The sequence shown here is derived from an EMBL/GenBank/DDBJ whole genome shotgun (WGS) entry which is preliminary data.</text>
</comment>
<proteinExistence type="predicted"/>
<gene>
    <name evidence="1" type="ORF">V5O48_008117</name>
</gene>
<accession>A0ABR3FEY4</accession>
<keyword evidence="2" id="KW-1185">Reference proteome</keyword>
<dbReference type="InterPro" id="IPR032675">
    <property type="entry name" value="LRR_dom_sf"/>
</dbReference>
<dbReference type="Gene3D" id="3.80.10.10">
    <property type="entry name" value="Ribonuclease Inhibitor"/>
    <property type="match status" value="1"/>
</dbReference>
<evidence type="ECO:0000313" key="2">
    <source>
        <dbReference type="Proteomes" id="UP001465976"/>
    </source>
</evidence>
<protein>
    <recommendedName>
        <fullName evidence="3">F-box domain-containing protein</fullName>
    </recommendedName>
</protein>
<name>A0ABR3FEY4_9AGAR</name>
<dbReference type="Proteomes" id="UP001465976">
    <property type="component" value="Unassembled WGS sequence"/>
</dbReference>
<evidence type="ECO:0000313" key="1">
    <source>
        <dbReference type="EMBL" id="KAL0573833.1"/>
    </source>
</evidence>
<sequence>MCWLKRSGSLPLKLSLDTDANWSIGAFYRDSKSQLDFKDPYFDLMHAIATQSYRWKHLCFSFLPPPIFKSFRTLIATDLPLLEKVVESASLIDVANHYRSLDLDSPILSVFQQSPSLRTLRLELVRDSDLERIPLPWSRLTTLQITFTHPATDGSYALQHLSRLCPLLLECALRLYTEVEDPTTSPVPSKEWAHLRKLDLRFTGLPEGAYDSEIRRTFAAITTPALTHLSVAISYTDHAGDNDPDCIAAVENDVPFHNLIERSRCELLSLDIHILLGPTFSKTLHVLPSLSSLTIHLVTLRSNPYNEDMSLHLDRTRQFSTAIQALTPSEGRAACPKLEQIRFMYLRPQHTMLLLALVEARALHTSLMRLSATFGMLPQADIEILKSAQQQAGLRDLGVEIQWEFERDLEDYPYSQRDSSPNRSLFRDVVPIA</sequence>
<evidence type="ECO:0008006" key="3">
    <source>
        <dbReference type="Google" id="ProtNLM"/>
    </source>
</evidence>